<feature type="transmembrane region" description="Helical" evidence="1">
    <location>
        <begin position="6"/>
        <end position="28"/>
    </location>
</feature>
<gene>
    <name evidence="2" type="ORF">ACFPTR_10090</name>
</gene>
<feature type="transmembrane region" description="Helical" evidence="1">
    <location>
        <begin position="140"/>
        <end position="169"/>
    </location>
</feature>
<proteinExistence type="predicted"/>
<protein>
    <submittedName>
        <fullName evidence="2">Uncharacterized protein</fullName>
    </submittedName>
</protein>
<keyword evidence="1" id="KW-1133">Transmembrane helix</keyword>
<feature type="transmembrane region" description="Helical" evidence="1">
    <location>
        <begin position="221"/>
        <end position="244"/>
    </location>
</feature>
<feature type="transmembrane region" description="Helical" evidence="1">
    <location>
        <begin position="110"/>
        <end position="128"/>
    </location>
</feature>
<feature type="transmembrane region" description="Helical" evidence="1">
    <location>
        <begin position="189"/>
        <end position="209"/>
    </location>
</feature>
<reference evidence="3" key="1">
    <citation type="journal article" date="2019" name="Int. J. Syst. Evol. Microbiol.">
        <title>The Global Catalogue of Microorganisms (GCM) 10K type strain sequencing project: providing services to taxonomists for standard genome sequencing and annotation.</title>
        <authorList>
            <consortium name="The Broad Institute Genomics Platform"/>
            <consortium name="The Broad Institute Genome Sequencing Center for Infectious Disease"/>
            <person name="Wu L."/>
            <person name="Ma J."/>
        </authorList>
    </citation>
    <scope>NUCLEOTIDE SEQUENCE [LARGE SCALE GENOMIC DNA]</scope>
    <source>
        <strain evidence="3">CGMCC 1.15790</strain>
    </source>
</reference>
<sequence length="256" mass="29160">MWPAIQEIISVFTNEWFYLTTIALLYWTVDKHISFKLFIVLTLTLYIHAFIYHLIAEHSFPFLPAEPVQLATAFWGYFIAEVSNRKFTLFACVVIFLVSLVTLLHGFYTLQHVIIAMLLGVFIIYAVYRTRDWMNSAPESLVFSCSLVLPSALLLLFPEGAVACGLLLGGGVGYSVETIKNRMVYPHQLMKRVIAGVIGFIGLFLLIYLHTWLFHSVLTTFLHSALVGLWITLIYPLLMIYFGWYKQDGGLISKSS</sequence>
<dbReference type="Proteomes" id="UP001596143">
    <property type="component" value="Unassembled WGS sequence"/>
</dbReference>
<organism evidence="2 3">
    <name type="scientific">Aliibacillus thermotolerans</name>
    <dbReference type="NCBI Taxonomy" id="1834418"/>
    <lineage>
        <taxon>Bacteria</taxon>
        <taxon>Bacillati</taxon>
        <taxon>Bacillota</taxon>
        <taxon>Bacilli</taxon>
        <taxon>Bacillales</taxon>
        <taxon>Bacillaceae</taxon>
        <taxon>Aliibacillus</taxon>
    </lineage>
</organism>
<keyword evidence="1" id="KW-0812">Transmembrane</keyword>
<dbReference type="RefSeq" id="WP_270898509.1">
    <property type="nucleotide sequence ID" value="NZ_JBHSPF010000055.1"/>
</dbReference>
<comment type="caution">
    <text evidence="2">The sequence shown here is derived from an EMBL/GenBank/DDBJ whole genome shotgun (WGS) entry which is preliminary data.</text>
</comment>
<name>A0ABW0U6W9_9BACI</name>
<evidence type="ECO:0000256" key="1">
    <source>
        <dbReference type="SAM" id="Phobius"/>
    </source>
</evidence>
<evidence type="ECO:0000313" key="3">
    <source>
        <dbReference type="Proteomes" id="UP001596143"/>
    </source>
</evidence>
<feature type="transmembrane region" description="Helical" evidence="1">
    <location>
        <begin position="35"/>
        <end position="55"/>
    </location>
</feature>
<evidence type="ECO:0000313" key="2">
    <source>
        <dbReference type="EMBL" id="MFC5629212.1"/>
    </source>
</evidence>
<keyword evidence="1" id="KW-0472">Membrane</keyword>
<dbReference type="EMBL" id="JBHSPF010000055">
    <property type="protein sequence ID" value="MFC5629212.1"/>
    <property type="molecule type" value="Genomic_DNA"/>
</dbReference>
<keyword evidence="3" id="KW-1185">Reference proteome</keyword>
<feature type="transmembrane region" description="Helical" evidence="1">
    <location>
        <begin position="87"/>
        <end position="104"/>
    </location>
</feature>
<accession>A0ABW0U6W9</accession>